<dbReference type="InterPro" id="IPR033434">
    <property type="entry name" value="MucB/RseB_N"/>
</dbReference>
<dbReference type="InterPro" id="IPR005588">
    <property type="entry name" value="MucB_RseB"/>
</dbReference>
<evidence type="ECO:0000256" key="1">
    <source>
        <dbReference type="ARBA" id="ARBA00004418"/>
    </source>
</evidence>
<reference evidence="8 9" key="1">
    <citation type="submission" date="2023-07" db="EMBL/GenBank/DDBJ databases">
        <title>Sorghum-associated microbial communities from plants grown in Nebraska, USA.</title>
        <authorList>
            <person name="Schachtman D."/>
        </authorList>
    </citation>
    <scope>NUCLEOTIDE SEQUENCE [LARGE SCALE GENOMIC DNA]</scope>
    <source>
        <strain evidence="8 9">BE308</strain>
    </source>
</reference>
<dbReference type="PANTHER" id="PTHR38782">
    <property type="match status" value="1"/>
</dbReference>
<evidence type="ECO:0000256" key="4">
    <source>
        <dbReference type="ARBA" id="ARBA00022764"/>
    </source>
</evidence>
<dbReference type="PIRSF" id="PIRSF005427">
    <property type="entry name" value="RseB"/>
    <property type="match status" value="1"/>
</dbReference>
<keyword evidence="3" id="KW-0732">Signal</keyword>
<evidence type="ECO:0000256" key="2">
    <source>
        <dbReference type="ARBA" id="ARBA00008150"/>
    </source>
</evidence>
<dbReference type="Proteomes" id="UP001268089">
    <property type="component" value="Unassembled WGS sequence"/>
</dbReference>
<dbReference type="EMBL" id="JAVDXO010000003">
    <property type="protein sequence ID" value="MDR7306421.1"/>
    <property type="molecule type" value="Genomic_DNA"/>
</dbReference>
<evidence type="ECO:0000313" key="9">
    <source>
        <dbReference type="Proteomes" id="UP001268089"/>
    </source>
</evidence>
<comment type="similarity">
    <text evidence="2">Belongs to the RseB family.</text>
</comment>
<keyword evidence="5" id="KW-1133">Transmembrane helix</keyword>
<gene>
    <name evidence="8" type="ORF">J2X15_001704</name>
</gene>
<comment type="subcellular location">
    <subcellularLocation>
        <location evidence="1">Periplasm</location>
    </subcellularLocation>
</comment>
<feature type="transmembrane region" description="Helical" evidence="5">
    <location>
        <begin position="307"/>
        <end position="328"/>
    </location>
</feature>
<evidence type="ECO:0000256" key="3">
    <source>
        <dbReference type="ARBA" id="ARBA00022729"/>
    </source>
</evidence>
<feature type="domain" description="MucB/RseB N-terminal" evidence="6">
    <location>
        <begin position="31"/>
        <end position="207"/>
    </location>
</feature>
<feature type="domain" description="MucB/RseB C-terminal" evidence="7">
    <location>
        <begin position="225"/>
        <end position="328"/>
    </location>
</feature>
<protein>
    <submittedName>
        <fullName evidence="8">Sigma-E factor negative regulatory protein RseB</fullName>
    </submittedName>
</protein>
<dbReference type="Gene3D" id="2.50.20.10">
    <property type="entry name" value="Lipoprotein localisation LolA/LolB/LppX"/>
    <property type="match status" value="1"/>
</dbReference>
<organism evidence="8 9">
    <name type="scientific">Rhodoferax saidenbachensis</name>
    <dbReference type="NCBI Taxonomy" id="1484693"/>
    <lineage>
        <taxon>Bacteria</taxon>
        <taxon>Pseudomonadati</taxon>
        <taxon>Pseudomonadota</taxon>
        <taxon>Betaproteobacteria</taxon>
        <taxon>Burkholderiales</taxon>
        <taxon>Comamonadaceae</taxon>
        <taxon>Rhodoferax</taxon>
    </lineage>
</organism>
<dbReference type="Pfam" id="PF03888">
    <property type="entry name" value="MucB_RseB"/>
    <property type="match status" value="1"/>
</dbReference>
<dbReference type="Gene3D" id="3.30.200.100">
    <property type="entry name" value="MucB/RseB, C-terminal domain"/>
    <property type="match status" value="1"/>
</dbReference>
<comment type="caution">
    <text evidence="8">The sequence shown here is derived from an EMBL/GenBank/DDBJ whole genome shotgun (WGS) entry which is preliminary data.</text>
</comment>
<dbReference type="InterPro" id="IPR038484">
    <property type="entry name" value="MucB/RseB_C_sf"/>
</dbReference>
<dbReference type="Pfam" id="PF17188">
    <property type="entry name" value="MucB_RseB_C"/>
    <property type="match status" value="1"/>
</dbReference>
<keyword evidence="5" id="KW-0472">Membrane</keyword>
<sequence length="332" mass="36977">MKPWRHLLWGSWLALALCGLPWIVHAEEAPVNAWLMRLHEASRHRTYTGTFVVSAGGQMASARIWHVCDGAQQMERVESLSGTPRSTFRRNDQVLTFFPESRVAVAETRESLGLFPNLLKSQDSTIEEFYQLKPLGVERVAGLDADVVQLQPKDNLRYGYRVWSEKRSGLVVQLQTLDPDGKVLEQSAFSELQLDAPVSMGKLAQMMAHTDGYRLERRDLQKTTAKAQGWDMPKGVAGFKPMGCYTRPVALLAGASGRADQTMQWMFSDGLATVSLFVEAFDARRHIREGATELGGATRTFTRHVGAWWITAVGEVPAATLSAFALGLERKK</sequence>
<dbReference type="PANTHER" id="PTHR38782:SF1">
    <property type="entry name" value="SIGMA-E FACTOR REGULATORY PROTEIN RSEB"/>
    <property type="match status" value="1"/>
</dbReference>
<keyword evidence="5" id="KW-0812">Transmembrane</keyword>
<evidence type="ECO:0000256" key="5">
    <source>
        <dbReference type="SAM" id="Phobius"/>
    </source>
</evidence>
<dbReference type="InterPro" id="IPR033436">
    <property type="entry name" value="MucB/RseB_C"/>
</dbReference>
<keyword evidence="9" id="KW-1185">Reference proteome</keyword>
<name>A0ABU1ZPE8_9BURK</name>
<keyword evidence="4" id="KW-0574">Periplasm</keyword>
<accession>A0ABU1ZPE8</accession>
<evidence type="ECO:0000313" key="8">
    <source>
        <dbReference type="EMBL" id="MDR7306421.1"/>
    </source>
</evidence>
<evidence type="ECO:0000259" key="7">
    <source>
        <dbReference type="Pfam" id="PF17188"/>
    </source>
</evidence>
<dbReference type="RefSeq" id="WP_310341493.1">
    <property type="nucleotide sequence ID" value="NZ_JAVDXO010000003.1"/>
</dbReference>
<evidence type="ECO:0000259" key="6">
    <source>
        <dbReference type="Pfam" id="PF03888"/>
    </source>
</evidence>
<dbReference type="CDD" id="cd16327">
    <property type="entry name" value="RseB"/>
    <property type="match status" value="1"/>
</dbReference>
<proteinExistence type="inferred from homology"/>